<feature type="domain" description="DNA primase/polymerase bifunctional N-terminal" evidence="2">
    <location>
        <begin position="40"/>
        <end position="230"/>
    </location>
</feature>
<name>A0A2T9K3W4_9CAUL</name>
<protein>
    <recommendedName>
        <fullName evidence="2">DNA primase/polymerase bifunctional N-terminal domain-containing protein</fullName>
    </recommendedName>
</protein>
<evidence type="ECO:0000256" key="1">
    <source>
        <dbReference type="SAM" id="MobiDB-lite"/>
    </source>
</evidence>
<gene>
    <name evidence="3" type="ORF">DDF67_09605</name>
</gene>
<dbReference type="SMART" id="SM00943">
    <property type="entry name" value="Prim-Pol"/>
    <property type="match status" value="1"/>
</dbReference>
<feature type="compositionally biased region" description="Basic and acidic residues" evidence="1">
    <location>
        <begin position="344"/>
        <end position="354"/>
    </location>
</feature>
<organism evidence="3 4">
    <name type="scientific">Caulobacter endophyticus</name>
    <dbReference type="NCBI Taxonomy" id="2172652"/>
    <lineage>
        <taxon>Bacteria</taxon>
        <taxon>Pseudomonadati</taxon>
        <taxon>Pseudomonadota</taxon>
        <taxon>Alphaproteobacteria</taxon>
        <taxon>Caulobacterales</taxon>
        <taxon>Caulobacteraceae</taxon>
        <taxon>Caulobacter</taxon>
    </lineage>
</organism>
<dbReference type="InterPro" id="IPR015330">
    <property type="entry name" value="DNA_primase/pol_bifunc_N"/>
</dbReference>
<proteinExistence type="predicted"/>
<reference evidence="3 4" key="1">
    <citation type="submission" date="2018-04" db="EMBL/GenBank/DDBJ databases">
        <title>The genome sequence of Caulobacter sp. 744.</title>
        <authorList>
            <person name="Gao J."/>
            <person name="Sun J."/>
        </authorList>
    </citation>
    <scope>NUCLEOTIDE SEQUENCE [LARGE SCALE GENOMIC DNA]</scope>
    <source>
        <strain evidence="3 4">774</strain>
    </source>
</reference>
<evidence type="ECO:0000313" key="3">
    <source>
        <dbReference type="EMBL" id="PVM90675.1"/>
    </source>
</evidence>
<evidence type="ECO:0000259" key="2">
    <source>
        <dbReference type="SMART" id="SM00943"/>
    </source>
</evidence>
<dbReference type="SUPFAM" id="SSF56747">
    <property type="entry name" value="Prim-pol domain"/>
    <property type="match status" value="1"/>
</dbReference>
<feature type="region of interest" description="Disordered" evidence="1">
    <location>
        <begin position="335"/>
        <end position="372"/>
    </location>
</feature>
<comment type="caution">
    <text evidence="3">The sequence shown here is derived from an EMBL/GenBank/DDBJ whole genome shotgun (WGS) entry which is preliminary data.</text>
</comment>
<dbReference type="EMBL" id="QDKQ01000034">
    <property type="protein sequence ID" value="PVM90675.1"/>
    <property type="molecule type" value="Genomic_DNA"/>
</dbReference>
<dbReference type="AlphaFoldDB" id="A0A2T9K3W4"/>
<evidence type="ECO:0000313" key="4">
    <source>
        <dbReference type="Proteomes" id="UP000245073"/>
    </source>
</evidence>
<dbReference type="CDD" id="cd04859">
    <property type="entry name" value="Prim_Pol"/>
    <property type="match status" value="1"/>
</dbReference>
<sequence>MARLDGPPDGYAGCGRQRRGRASRAWLAVVTNAVRLIDHALAYGRRRLAVFPLRPRTKEPYARTIGFKGASSCASVIGDWWLGNCALDLKDDAKIRTPVRARADSNIGIATGAKSGFWVLDLDGPEAEAAIARLEAEHGTLPVTVQQSTGRGRHLCFAWNPAFPVRNMSKRSQERIGAKIDVRGDGGYIVAPPSVHPGKPEEGIPPGRLYAWTPGRSPLEIDFAPAPAWLLDLVSPAPEPVAPRQPVKPRAPAAGRASPYGEAALDGAVRTIVGAHKGQRDTTLYRSACSVGCLVAGGEIDRDYARASLIDAGMAHVPDAMTAAQLERQVDRALLWGEGQPRSAPDRAAQDRARRPSPPQGRGAPAAEGVDEGLSQREYAAQLWASAGSPWVKASAKWFEGRGLSSTPGGNTDLLTRFRMHPAAPLGGGRSGPALLIPLQKADGDPVEALAVLPFEADRFTNLIGETDGKVAFLTPIAADRTPDVLIVAIDLQDAWHLLSNAWAEEMDAAAVVAPRLSTFAGVALGDRWGRVNPDAPALDPASPPWRASGQAHVVLAVRRDLRGPPMRARAFAGGTRSFQLEGDAAARFFGGLAEQAWSTTSTDFTAANRVRLVAPASSAGFNTGGQS</sequence>
<accession>A0A2T9K3W4</accession>
<keyword evidence="4" id="KW-1185">Reference proteome</keyword>
<dbReference type="Proteomes" id="UP000245073">
    <property type="component" value="Unassembled WGS sequence"/>
</dbReference>
<dbReference type="Pfam" id="PF09250">
    <property type="entry name" value="Prim-Pol"/>
    <property type="match status" value="1"/>
</dbReference>